<dbReference type="InterPro" id="IPR035906">
    <property type="entry name" value="MetI-like_sf"/>
</dbReference>
<name>A0A940SVC4_9ENTE</name>
<evidence type="ECO:0000256" key="2">
    <source>
        <dbReference type="ARBA" id="ARBA00022448"/>
    </source>
</evidence>
<accession>A0A940SVC4</accession>
<feature type="transmembrane region" description="Helical" evidence="8">
    <location>
        <begin position="64"/>
        <end position="86"/>
    </location>
</feature>
<evidence type="ECO:0000313" key="11">
    <source>
        <dbReference type="Proteomes" id="UP000674938"/>
    </source>
</evidence>
<dbReference type="InterPro" id="IPR000515">
    <property type="entry name" value="MetI-like"/>
</dbReference>
<evidence type="ECO:0000256" key="5">
    <source>
        <dbReference type="ARBA" id="ARBA00022692"/>
    </source>
</evidence>
<proteinExistence type="inferred from homology"/>
<dbReference type="AlphaFoldDB" id="A0A940SVC4"/>
<keyword evidence="11" id="KW-1185">Reference proteome</keyword>
<gene>
    <name evidence="10" type="ORF">I6N95_14345</name>
</gene>
<keyword evidence="6 8" id="KW-1133">Transmembrane helix</keyword>
<feature type="transmembrane region" description="Helical" evidence="8">
    <location>
        <begin position="229"/>
        <end position="252"/>
    </location>
</feature>
<dbReference type="GO" id="GO:0005886">
    <property type="term" value="C:plasma membrane"/>
    <property type="evidence" value="ECO:0007669"/>
    <property type="project" value="UniProtKB-SubCell"/>
</dbReference>
<reference evidence="10" key="1">
    <citation type="submission" date="2020-12" db="EMBL/GenBank/DDBJ databases">
        <title>Vagococcus allomyrinae sp. nov. and Enterococcus lavae sp. nov., isolated from the larvae of Allomyrina dichotoma.</title>
        <authorList>
            <person name="Lee S.D."/>
        </authorList>
    </citation>
    <scope>NUCLEOTIDE SEQUENCE</scope>
    <source>
        <strain evidence="10">BWB3-3</strain>
    </source>
</reference>
<feature type="transmembrane region" description="Helical" evidence="8">
    <location>
        <begin position="98"/>
        <end position="120"/>
    </location>
</feature>
<evidence type="ECO:0000256" key="7">
    <source>
        <dbReference type="ARBA" id="ARBA00023136"/>
    </source>
</evidence>
<dbReference type="Proteomes" id="UP000674938">
    <property type="component" value="Unassembled WGS sequence"/>
</dbReference>
<dbReference type="EMBL" id="JAEEGA010000009">
    <property type="protein sequence ID" value="MBP1042195.1"/>
    <property type="molecule type" value="Genomic_DNA"/>
</dbReference>
<feature type="transmembrane region" description="Helical" evidence="8">
    <location>
        <begin position="126"/>
        <end position="144"/>
    </location>
</feature>
<evidence type="ECO:0000256" key="4">
    <source>
        <dbReference type="ARBA" id="ARBA00022519"/>
    </source>
</evidence>
<feature type="transmembrane region" description="Helical" evidence="8">
    <location>
        <begin position="204"/>
        <end position="222"/>
    </location>
</feature>
<dbReference type="CDD" id="cd06261">
    <property type="entry name" value="TM_PBP2"/>
    <property type="match status" value="1"/>
</dbReference>
<comment type="similarity">
    <text evidence="8">Belongs to the binding-protein-dependent transport system permease family.</text>
</comment>
<dbReference type="PANTHER" id="PTHR43357:SF4">
    <property type="entry name" value="INNER MEMBRANE ABC TRANSPORTER PERMEASE PROTEIN YDCV"/>
    <property type="match status" value="1"/>
</dbReference>
<keyword evidence="3" id="KW-1003">Cell membrane</keyword>
<dbReference type="Pfam" id="PF00528">
    <property type="entry name" value="BPD_transp_1"/>
    <property type="match status" value="1"/>
</dbReference>
<comment type="caution">
    <text evidence="10">The sequence shown here is derived from an EMBL/GenBank/DDBJ whole genome shotgun (WGS) entry which is preliminary data.</text>
</comment>
<dbReference type="Gene3D" id="1.10.3720.10">
    <property type="entry name" value="MetI-like"/>
    <property type="match status" value="1"/>
</dbReference>
<feature type="domain" description="ABC transmembrane type-1" evidence="9">
    <location>
        <begin position="60"/>
        <end position="248"/>
    </location>
</feature>
<comment type="subcellular location">
    <subcellularLocation>
        <location evidence="1">Cell inner membrane</location>
        <topology evidence="1">Multi-pass membrane protein</topology>
    </subcellularLocation>
    <subcellularLocation>
        <location evidence="8">Cell membrane</location>
        <topology evidence="8">Multi-pass membrane protein</topology>
    </subcellularLocation>
</comment>
<dbReference type="SUPFAM" id="SSF161098">
    <property type="entry name" value="MetI-like"/>
    <property type="match status" value="1"/>
</dbReference>
<keyword evidence="5 8" id="KW-0812">Transmembrane</keyword>
<keyword evidence="2 8" id="KW-0813">Transport</keyword>
<keyword evidence="4" id="KW-0997">Cell inner membrane</keyword>
<dbReference type="GO" id="GO:0055085">
    <property type="term" value="P:transmembrane transport"/>
    <property type="evidence" value="ECO:0007669"/>
    <property type="project" value="InterPro"/>
</dbReference>
<sequence length="265" mass="29308">MNRFKGILLIWGALILLPFIWLILIGVSGQWTYPHILPSELRLSHIGQILLSDSQLKPALLNSLLIGCLATSLTMLVTIPTAKVFAFQQILPVRGLQVLIYLPLILPAVAVMTATQISFIQLRLTGTFLGIILVHVYFLLPYSLQIMMQMYRQIGTGYELSGKTLGATNWQIWRSITYPLVKPGLISASSLVFIISMSQYLPTFFIGGGKIVTLPMILLPYAQSGRMQIASVYSLLFIAASLIGVSVINYVLSLSHDERSRKDGA</sequence>
<evidence type="ECO:0000256" key="1">
    <source>
        <dbReference type="ARBA" id="ARBA00004429"/>
    </source>
</evidence>
<evidence type="ECO:0000256" key="8">
    <source>
        <dbReference type="RuleBase" id="RU363032"/>
    </source>
</evidence>
<keyword evidence="7 8" id="KW-0472">Membrane</keyword>
<dbReference type="PROSITE" id="PS50928">
    <property type="entry name" value="ABC_TM1"/>
    <property type="match status" value="1"/>
</dbReference>
<dbReference type="RefSeq" id="WP_209529166.1">
    <property type="nucleotide sequence ID" value="NZ_JAEEGA010000009.1"/>
</dbReference>
<protein>
    <submittedName>
        <fullName evidence="10">ABC transporter permease subunit</fullName>
    </submittedName>
</protein>
<evidence type="ECO:0000313" key="10">
    <source>
        <dbReference type="EMBL" id="MBP1042195.1"/>
    </source>
</evidence>
<evidence type="ECO:0000259" key="9">
    <source>
        <dbReference type="PROSITE" id="PS50928"/>
    </source>
</evidence>
<organism evidence="10 11">
    <name type="scientific">Vagococcus allomyrinae</name>
    <dbReference type="NCBI Taxonomy" id="2794353"/>
    <lineage>
        <taxon>Bacteria</taxon>
        <taxon>Bacillati</taxon>
        <taxon>Bacillota</taxon>
        <taxon>Bacilli</taxon>
        <taxon>Lactobacillales</taxon>
        <taxon>Enterococcaceae</taxon>
        <taxon>Vagococcus</taxon>
    </lineage>
</organism>
<evidence type="ECO:0000256" key="3">
    <source>
        <dbReference type="ARBA" id="ARBA00022475"/>
    </source>
</evidence>
<dbReference type="PANTHER" id="PTHR43357">
    <property type="entry name" value="INNER MEMBRANE ABC TRANSPORTER PERMEASE PROTEIN YDCV"/>
    <property type="match status" value="1"/>
</dbReference>
<evidence type="ECO:0000256" key="6">
    <source>
        <dbReference type="ARBA" id="ARBA00022989"/>
    </source>
</evidence>
<feature type="transmembrane region" description="Helical" evidence="8">
    <location>
        <begin position="7"/>
        <end position="33"/>
    </location>
</feature>